<evidence type="ECO:0000313" key="2">
    <source>
        <dbReference type="EMBL" id="ACJ17111.1"/>
    </source>
</evidence>
<dbReference type="PATRIC" id="fig|523850.10.peg.1635"/>
<dbReference type="OrthoDB" id="101320at2157"/>
<feature type="region of interest" description="Disordered" evidence="1">
    <location>
        <begin position="25"/>
        <end position="63"/>
    </location>
</feature>
<dbReference type="HOGENOM" id="CLU_958532_0_0_2"/>
<reference evidence="2 3" key="1">
    <citation type="journal article" date="2008" name="J. Bacteriol.">
        <title>The complete genome sequence of Thermococcus onnurineus NA1 reveals a mixed heterotrophic and carboxydotrophic metabolism.</title>
        <authorList>
            <person name="Lee H.S."/>
            <person name="Kang S.G."/>
            <person name="Bae S.S."/>
            <person name="Lim J.K."/>
            <person name="Cho Y."/>
            <person name="Kim Y.J."/>
            <person name="Jeon J.H."/>
            <person name="Cha S.S."/>
            <person name="Kwon K.K."/>
            <person name="Kim H.T."/>
            <person name="Park C.J."/>
            <person name="Lee H.W."/>
            <person name="Kim S.I."/>
            <person name="Chun J."/>
            <person name="Colwell R.R."/>
            <person name="Kim S.J."/>
            <person name="Lee J.H."/>
        </authorList>
    </citation>
    <scope>NUCLEOTIDE SEQUENCE [LARGE SCALE GENOMIC DNA]</scope>
    <source>
        <strain evidence="2 3">NA1</strain>
    </source>
</reference>
<dbReference type="KEGG" id="ton:TON_1621"/>
<accession>B6YUC6</accession>
<dbReference type="AlphaFoldDB" id="B6YUC6"/>
<protein>
    <submittedName>
        <fullName evidence="2">Uncharacterized protein</fullName>
    </submittedName>
</protein>
<name>B6YUC6_THEON</name>
<dbReference type="GeneID" id="7018660"/>
<dbReference type="PROSITE" id="PS51257">
    <property type="entry name" value="PROKAR_LIPOPROTEIN"/>
    <property type="match status" value="1"/>
</dbReference>
<feature type="compositionally biased region" description="Low complexity" evidence="1">
    <location>
        <begin position="25"/>
        <end position="62"/>
    </location>
</feature>
<keyword evidence="3" id="KW-1185">Reference proteome</keyword>
<dbReference type="EMBL" id="CP000855">
    <property type="protein sequence ID" value="ACJ17111.1"/>
    <property type="molecule type" value="Genomic_DNA"/>
</dbReference>
<dbReference type="Proteomes" id="UP000002727">
    <property type="component" value="Chromosome"/>
</dbReference>
<organism evidence="2 3">
    <name type="scientific">Thermococcus onnurineus (strain NA1)</name>
    <dbReference type="NCBI Taxonomy" id="523850"/>
    <lineage>
        <taxon>Archaea</taxon>
        <taxon>Methanobacteriati</taxon>
        <taxon>Methanobacteriota</taxon>
        <taxon>Thermococci</taxon>
        <taxon>Thermococcales</taxon>
        <taxon>Thermococcaceae</taxon>
        <taxon>Thermococcus</taxon>
    </lineage>
</organism>
<proteinExistence type="predicted"/>
<dbReference type="RefSeq" id="WP_012572583.1">
    <property type="nucleotide sequence ID" value="NC_011529.1"/>
</dbReference>
<evidence type="ECO:0000256" key="1">
    <source>
        <dbReference type="SAM" id="MobiDB-lite"/>
    </source>
</evidence>
<dbReference type="eggNOG" id="arCOG10029">
    <property type="taxonomic scope" value="Archaea"/>
</dbReference>
<gene>
    <name evidence="2" type="ordered locus">TON_1621</name>
</gene>
<sequence length="290" mass="32093">MRKYALVLILILLTGLMAGCISSSGSTTTSSESLPSETQTLSPTTTSTSTTTTPTETPTSTETSKRYDILELLQAVSEIKQFTYVSNATISMVVTVEQEGITQKDHVNLSIVEEGYMDFESWSAWINSTTVSMPDGASTNFSQVIVGNVTYIRTIAGWIKTDDSTTSKFLWEYNLVSLARKYLTRDPDEREEGDVLTLIYYLRSSDLEPLARMYFATTPDTEISVDNGILELYFKDGELVGGKISYTVSSKTVIDDPMLGTMTITQEGSWNEVIEIKSINEKKSVKEPST</sequence>
<evidence type="ECO:0000313" key="3">
    <source>
        <dbReference type="Proteomes" id="UP000002727"/>
    </source>
</evidence>
<dbReference type="STRING" id="523850.TON_1621"/>